<keyword evidence="9" id="KW-1185">Reference proteome</keyword>
<feature type="compositionally biased region" description="Low complexity" evidence="6">
    <location>
        <begin position="43"/>
        <end position="60"/>
    </location>
</feature>
<evidence type="ECO:0000259" key="7">
    <source>
        <dbReference type="PROSITE" id="PS50112"/>
    </source>
</evidence>
<keyword evidence="5" id="KW-0175">Coiled coil</keyword>
<dbReference type="NCBIfam" id="TIGR00229">
    <property type="entry name" value="sensory_box"/>
    <property type="match status" value="1"/>
</dbReference>
<evidence type="ECO:0000256" key="1">
    <source>
        <dbReference type="ARBA" id="ARBA00022543"/>
    </source>
</evidence>
<dbReference type="AlphaFoldDB" id="A0A8T0R510"/>
<dbReference type="InterPro" id="IPR013767">
    <property type="entry name" value="PAS_fold"/>
</dbReference>
<protein>
    <recommendedName>
        <fullName evidence="7">PAS domain-containing protein</fullName>
    </recommendedName>
</protein>
<evidence type="ECO:0000256" key="2">
    <source>
        <dbReference type="ARBA" id="ARBA00022606"/>
    </source>
</evidence>
<feature type="coiled-coil region" evidence="5">
    <location>
        <begin position="3"/>
        <end position="33"/>
    </location>
</feature>
<evidence type="ECO:0000256" key="6">
    <source>
        <dbReference type="SAM" id="MobiDB-lite"/>
    </source>
</evidence>
<keyword evidence="4" id="KW-0675">Receptor</keyword>
<keyword evidence="2" id="KW-0716">Sensory transduction</keyword>
<evidence type="ECO:0000313" key="9">
    <source>
        <dbReference type="Proteomes" id="UP000823388"/>
    </source>
</evidence>
<dbReference type="SUPFAM" id="SSF55785">
    <property type="entry name" value="PYP-like sensor domain (PAS domain)"/>
    <property type="match status" value="1"/>
</dbReference>
<dbReference type="SMART" id="SM00091">
    <property type="entry name" value="PAS"/>
    <property type="match status" value="1"/>
</dbReference>
<reference evidence="8" key="1">
    <citation type="submission" date="2020-05" db="EMBL/GenBank/DDBJ databases">
        <title>WGS assembly of Panicum virgatum.</title>
        <authorList>
            <person name="Lovell J.T."/>
            <person name="Jenkins J."/>
            <person name="Shu S."/>
            <person name="Juenger T.E."/>
            <person name="Schmutz J."/>
        </authorList>
    </citation>
    <scope>NUCLEOTIDE SEQUENCE</scope>
    <source>
        <strain evidence="8">AP13</strain>
    </source>
</reference>
<dbReference type="Gene3D" id="3.30.450.20">
    <property type="entry name" value="PAS domain"/>
    <property type="match status" value="1"/>
</dbReference>
<keyword evidence="1" id="KW-0600">Photoreceptor protein</keyword>
<evidence type="ECO:0000256" key="3">
    <source>
        <dbReference type="ARBA" id="ARBA00022991"/>
    </source>
</evidence>
<dbReference type="Pfam" id="PF00989">
    <property type="entry name" value="PAS"/>
    <property type="match status" value="1"/>
</dbReference>
<dbReference type="CDD" id="cd00130">
    <property type="entry name" value="PAS"/>
    <property type="match status" value="1"/>
</dbReference>
<dbReference type="GO" id="GO:0006355">
    <property type="term" value="P:regulation of DNA-templated transcription"/>
    <property type="evidence" value="ECO:0007669"/>
    <property type="project" value="InterPro"/>
</dbReference>
<proteinExistence type="predicted"/>
<evidence type="ECO:0000313" key="8">
    <source>
        <dbReference type="EMBL" id="KAG2580406.1"/>
    </source>
</evidence>
<sequence>MDEEELMSKIRALEEGQAELRREVSKLHQLRAAHRGDGGGAQGQQAAADSSPLRAPARRAAGLSRRHHAMVMLMQSMGQAVHVLDLQGKILYWNRNAEHLYGYSSAEAVGQDITRLIVHPDDIPSLNSIIGNIFTGKCWRGSFPVKNKSGERFFVVADADCSFMGLVCLSEDTRTLRELIDPST</sequence>
<organism evidence="8 9">
    <name type="scientific">Panicum virgatum</name>
    <name type="common">Blackwell switchgrass</name>
    <dbReference type="NCBI Taxonomy" id="38727"/>
    <lineage>
        <taxon>Eukaryota</taxon>
        <taxon>Viridiplantae</taxon>
        <taxon>Streptophyta</taxon>
        <taxon>Embryophyta</taxon>
        <taxon>Tracheophyta</taxon>
        <taxon>Spermatophyta</taxon>
        <taxon>Magnoliopsida</taxon>
        <taxon>Liliopsida</taxon>
        <taxon>Poales</taxon>
        <taxon>Poaceae</taxon>
        <taxon>PACMAD clade</taxon>
        <taxon>Panicoideae</taxon>
        <taxon>Panicodae</taxon>
        <taxon>Paniceae</taxon>
        <taxon>Panicinae</taxon>
        <taxon>Panicum</taxon>
        <taxon>Panicum sect. Hiantes</taxon>
    </lineage>
</organism>
<accession>A0A8T0R510</accession>
<keyword evidence="3" id="KW-0157">Chromophore</keyword>
<name>A0A8T0R510_PANVG</name>
<feature type="domain" description="PAS" evidence="7">
    <location>
        <begin position="66"/>
        <end position="137"/>
    </location>
</feature>
<dbReference type="PROSITE" id="PS50112">
    <property type="entry name" value="PAS"/>
    <property type="match status" value="1"/>
</dbReference>
<dbReference type="EMBL" id="CM029048">
    <property type="protein sequence ID" value="KAG2580406.1"/>
    <property type="molecule type" value="Genomic_DNA"/>
</dbReference>
<dbReference type="GO" id="GO:0009881">
    <property type="term" value="F:photoreceptor activity"/>
    <property type="evidence" value="ECO:0007669"/>
    <property type="project" value="UniProtKB-KW"/>
</dbReference>
<feature type="region of interest" description="Disordered" evidence="6">
    <location>
        <begin position="33"/>
        <end position="60"/>
    </location>
</feature>
<dbReference type="Proteomes" id="UP000823388">
    <property type="component" value="Chromosome 6N"/>
</dbReference>
<comment type="caution">
    <text evidence="8">The sequence shown here is derived from an EMBL/GenBank/DDBJ whole genome shotgun (WGS) entry which is preliminary data.</text>
</comment>
<evidence type="ECO:0000256" key="5">
    <source>
        <dbReference type="SAM" id="Coils"/>
    </source>
</evidence>
<dbReference type="InterPro" id="IPR035965">
    <property type="entry name" value="PAS-like_dom_sf"/>
</dbReference>
<dbReference type="InterPro" id="IPR000014">
    <property type="entry name" value="PAS"/>
</dbReference>
<gene>
    <name evidence="8" type="ORF">PVAP13_6NG339032</name>
</gene>
<evidence type="ECO:0000256" key="4">
    <source>
        <dbReference type="ARBA" id="ARBA00023170"/>
    </source>
</evidence>